<dbReference type="InterPro" id="IPR036821">
    <property type="entry name" value="Peptide_deformylase_sf"/>
</dbReference>
<gene>
    <name evidence="1" type="ORF">OG469_21030</name>
</gene>
<evidence type="ECO:0000313" key="2">
    <source>
        <dbReference type="Proteomes" id="UP001432014"/>
    </source>
</evidence>
<name>A0ABZ1WA98_9ACTN</name>
<dbReference type="Proteomes" id="UP001432014">
    <property type="component" value="Chromosome"/>
</dbReference>
<accession>A0ABZ1WA98</accession>
<dbReference type="SUPFAM" id="SSF56420">
    <property type="entry name" value="Peptide deformylase"/>
    <property type="match status" value="1"/>
</dbReference>
<evidence type="ECO:0000313" key="1">
    <source>
        <dbReference type="EMBL" id="WUS57776.1"/>
    </source>
</evidence>
<reference evidence="1 2" key="1">
    <citation type="submission" date="2022-10" db="EMBL/GenBank/DDBJ databases">
        <title>The complete genomes of actinobacterial strains from the NBC collection.</title>
        <authorList>
            <person name="Joergensen T.S."/>
            <person name="Alvarez Arevalo M."/>
            <person name="Sterndorff E.B."/>
            <person name="Faurdal D."/>
            <person name="Vuksanovic O."/>
            <person name="Mourched A.-S."/>
            <person name="Charusanti P."/>
            <person name="Shaw S."/>
            <person name="Blin K."/>
            <person name="Weber T."/>
        </authorList>
    </citation>
    <scope>NUCLEOTIDE SEQUENCE [LARGE SCALE GENOMIC DNA]</scope>
    <source>
        <strain evidence="1 2">NBC_01247</strain>
    </source>
</reference>
<dbReference type="EMBL" id="CP108482">
    <property type="protein sequence ID" value="WUS57776.1"/>
    <property type="molecule type" value="Genomic_DNA"/>
</dbReference>
<dbReference type="RefSeq" id="WP_329496443.1">
    <property type="nucleotide sequence ID" value="NZ_CP108460.1"/>
</dbReference>
<keyword evidence="2" id="KW-1185">Reference proteome</keyword>
<sequence>MEVGEEVLRRPCREVTGFGLTVHVAGGAGLAANQIEVDLRVFAWDCCLDDAGIRHVGHIVDPVLELPGPGARRDRKDALRQTADRREEVFARRAVKAAGLERPVT</sequence>
<protein>
    <submittedName>
        <fullName evidence="1">Uncharacterized protein</fullName>
    </submittedName>
</protein>
<dbReference type="Gene3D" id="3.90.45.10">
    <property type="entry name" value="Peptide deformylase"/>
    <property type="match status" value="1"/>
</dbReference>
<organism evidence="1 2">
    <name type="scientific">Kitasatospora herbaricolor</name>
    <dbReference type="NCBI Taxonomy" id="68217"/>
    <lineage>
        <taxon>Bacteria</taxon>
        <taxon>Bacillati</taxon>
        <taxon>Actinomycetota</taxon>
        <taxon>Actinomycetes</taxon>
        <taxon>Kitasatosporales</taxon>
        <taxon>Streptomycetaceae</taxon>
        <taxon>Kitasatospora</taxon>
    </lineage>
</organism>
<proteinExistence type="predicted"/>